<dbReference type="Gene3D" id="3.30.450.410">
    <property type="match status" value="1"/>
</dbReference>
<dbReference type="RefSeq" id="WP_067486409.1">
    <property type="nucleotide sequence ID" value="NZ_JBHXPO010000006.1"/>
</dbReference>
<keyword evidence="2" id="KW-1185">Reference proteome</keyword>
<dbReference type="AlphaFoldDB" id="A0A4R6PJI9"/>
<keyword evidence="1" id="KW-0456">Lyase</keyword>
<dbReference type="EMBL" id="SNXK01000003">
    <property type="protein sequence ID" value="TDP38584.1"/>
    <property type="molecule type" value="Genomic_DNA"/>
</dbReference>
<organism evidence="1 2">
    <name type="scientific">Nocardia ignorata</name>
    <dbReference type="NCBI Taxonomy" id="145285"/>
    <lineage>
        <taxon>Bacteria</taxon>
        <taxon>Bacillati</taxon>
        <taxon>Actinomycetota</taxon>
        <taxon>Actinomycetes</taxon>
        <taxon>Mycobacteriales</taxon>
        <taxon>Nocardiaceae</taxon>
        <taxon>Nocardia</taxon>
    </lineage>
</organism>
<gene>
    <name evidence="1" type="ORF">DFR75_103241</name>
</gene>
<evidence type="ECO:0000313" key="2">
    <source>
        <dbReference type="Proteomes" id="UP000295087"/>
    </source>
</evidence>
<evidence type="ECO:0000313" key="1">
    <source>
        <dbReference type="EMBL" id="TDP38584.1"/>
    </source>
</evidence>
<dbReference type="InterPro" id="IPR053717">
    <property type="entry name" value="MerB_lyase_sf"/>
</dbReference>
<comment type="caution">
    <text evidence="1">The sequence shown here is derived from an EMBL/GenBank/DDBJ whole genome shotgun (WGS) entry which is preliminary data.</text>
</comment>
<protein>
    <submittedName>
        <fullName evidence="1">Alkylmercury lyase-like protein</fullName>
    </submittedName>
</protein>
<name>A0A4R6PJI9_NOCIG</name>
<accession>A0A4R6PJI9</accession>
<dbReference type="Proteomes" id="UP000295087">
    <property type="component" value="Unassembled WGS sequence"/>
</dbReference>
<dbReference type="InterPro" id="IPR004927">
    <property type="entry name" value="MerB"/>
</dbReference>
<dbReference type="Pfam" id="PF03243">
    <property type="entry name" value="MerB"/>
    <property type="match status" value="1"/>
</dbReference>
<dbReference type="GO" id="GO:0018836">
    <property type="term" value="F:alkylmercury lyase activity"/>
    <property type="evidence" value="ECO:0007669"/>
    <property type="project" value="InterPro"/>
</dbReference>
<proteinExistence type="predicted"/>
<dbReference type="SUPFAM" id="SSF160387">
    <property type="entry name" value="NosL/MerB-like"/>
    <property type="match status" value="1"/>
</dbReference>
<reference evidence="1 2" key="1">
    <citation type="submission" date="2019-03" db="EMBL/GenBank/DDBJ databases">
        <title>Genomic Encyclopedia of Type Strains, Phase IV (KMG-IV): sequencing the most valuable type-strain genomes for metagenomic binning, comparative biology and taxonomic classification.</title>
        <authorList>
            <person name="Goeker M."/>
        </authorList>
    </citation>
    <scope>NUCLEOTIDE SEQUENCE [LARGE SCALE GENOMIC DNA]</scope>
    <source>
        <strain evidence="1 2">DSM 44496</strain>
    </source>
</reference>
<sequence length="331" mass="34124">MKLEILQVTDCPNVAVLEQRLRQAIAGTGIVIDLAHRIIKDAGQAADAGMTGSPTLLVEGRDPFAVPGQSPSISCRLYRTNDGGIDGAPSVAAIREALSITTSPVSESEDGPAACCPGPVPESVADSLTAWRGRAQPVDAFEKAFHQAVLRGFAATGGAPTVDELATIFGADVSVPQVLRRLHEGDVIRLDSSGAIAAAYPFSAVPTAHRVHIDGGATVYAMCAIDALGMSAMLGADTTIETTAPDTGQPITVAVRDQQLTATPTTAVVFVGGQAAQGPSAETCCSCLNFFPDRESSQSWAATHPAISGTVVDLTEAHDLGNAIFGQLLRP</sequence>